<dbReference type="PROSITE" id="PS00075">
    <property type="entry name" value="DHFR_1"/>
    <property type="match status" value="1"/>
</dbReference>
<comment type="similarity">
    <text evidence="2">Belongs to the GST superfamily. Kappa family.</text>
</comment>
<dbReference type="CDD" id="cd03021">
    <property type="entry name" value="DsbA_GSTK"/>
    <property type="match status" value="1"/>
</dbReference>
<comment type="similarity">
    <text evidence="13">Belongs to the dihydrofolate reductase family.</text>
</comment>
<evidence type="ECO:0000256" key="6">
    <source>
        <dbReference type="ARBA" id="ARBA00022563"/>
    </source>
</evidence>
<dbReference type="GO" id="GO:0046655">
    <property type="term" value="P:folic acid metabolic process"/>
    <property type="evidence" value="ECO:0007669"/>
    <property type="project" value="TreeGrafter"/>
</dbReference>
<accession>A0A9P7KS83</accession>
<comment type="catalytic activity">
    <reaction evidence="10">
        <text>RX + glutathione = an S-substituted glutathione + a halide anion + H(+)</text>
        <dbReference type="Rhea" id="RHEA:16437"/>
        <dbReference type="ChEBI" id="CHEBI:15378"/>
        <dbReference type="ChEBI" id="CHEBI:16042"/>
        <dbReference type="ChEBI" id="CHEBI:17792"/>
        <dbReference type="ChEBI" id="CHEBI:57925"/>
        <dbReference type="ChEBI" id="CHEBI:90779"/>
        <dbReference type="EC" id="2.5.1.18"/>
    </reaction>
</comment>
<dbReference type="InterPro" id="IPR044088">
    <property type="entry name" value="GSTK"/>
</dbReference>
<name>A0A9P7KS83_9HYPO</name>
<dbReference type="PROSITE" id="PS51330">
    <property type="entry name" value="DHFR_2"/>
    <property type="match status" value="1"/>
</dbReference>
<evidence type="ECO:0000256" key="8">
    <source>
        <dbReference type="ARBA" id="ARBA00022857"/>
    </source>
</evidence>
<dbReference type="EMBL" id="JAGPUO010000013">
    <property type="protein sequence ID" value="KAG5659025.1"/>
    <property type="molecule type" value="Genomic_DNA"/>
</dbReference>
<keyword evidence="8" id="KW-0521">NADP</keyword>
<dbReference type="GO" id="GO:0006730">
    <property type="term" value="P:one-carbon metabolic process"/>
    <property type="evidence" value="ECO:0007669"/>
    <property type="project" value="UniProtKB-KW"/>
</dbReference>
<dbReference type="AlphaFoldDB" id="A0A9P7KS83"/>
<dbReference type="PRINTS" id="PR00070">
    <property type="entry name" value="DHFR"/>
</dbReference>
<dbReference type="PANTHER" id="PTHR48069:SF3">
    <property type="entry name" value="DIHYDROFOLATE REDUCTASE"/>
    <property type="match status" value="1"/>
</dbReference>
<evidence type="ECO:0000256" key="13">
    <source>
        <dbReference type="RuleBase" id="RU004474"/>
    </source>
</evidence>
<dbReference type="InterPro" id="IPR012259">
    <property type="entry name" value="DHFR"/>
</dbReference>
<protein>
    <recommendedName>
        <fullName evidence="5">Dihydrofolate reductase</fullName>
        <ecNumber evidence="4">1.5.1.3</ecNumber>
        <ecNumber evidence="3">2.5.1.18</ecNumber>
    </recommendedName>
    <alternativeName>
        <fullName evidence="12">GST class-kappa</fullName>
    </alternativeName>
    <alternativeName>
        <fullName evidence="11">Glutathione S-transferase kappa 1</fullName>
    </alternativeName>
</protein>
<dbReference type="GO" id="GO:0005739">
    <property type="term" value="C:mitochondrion"/>
    <property type="evidence" value="ECO:0007669"/>
    <property type="project" value="TreeGrafter"/>
</dbReference>
<evidence type="ECO:0000259" key="14">
    <source>
        <dbReference type="PROSITE" id="PS51330"/>
    </source>
</evidence>
<keyword evidence="9" id="KW-0560">Oxidoreductase</keyword>
<dbReference type="Pfam" id="PF00186">
    <property type="entry name" value="DHFR_1"/>
    <property type="match status" value="1"/>
</dbReference>
<evidence type="ECO:0000256" key="5">
    <source>
        <dbReference type="ARBA" id="ARBA00018886"/>
    </source>
</evidence>
<dbReference type="Proteomes" id="UP000782241">
    <property type="component" value="Unassembled WGS sequence"/>
</dbReference>
<keyword evidence="6" id="KW-0554">One-carbon metabolism</keyword>
<organism evidence="15 16">
    <name type="scientific">Fusarium avenaceum</name>
    <dbReference type="NCBI Taxonomy" id="40199"/>
    <lineage>
        <taxon>Eukaryota</taxon>
        <taxon>Fungi</taxon>
        <taxon>Dikarya</taxon>
        <taxon>Ascomycota</taxon>
        <taxon>Pezizomycotina</taxon>
        <taxon>Sordariomycetes</taxon>
        <taxon>Hypocreomycetidae</taxon>
        <taxon>Hypocreales</taxon>
        <taxon>Nectriaceae</taxon>
        <taxon>Fusarium</taxon>
        <taxon>Fusarium tricinctum species complex</taxon>
    </lineage>
</organism>
<evidence type="ECO:0000256" key="12">
    <source>
        <dbReference type="ARBA" id="ARBA00083519"/>
    </source>
</evidence>
<evidence type="ECO:0000256" key="7">
    <source>
        <dbReference type="ARBA" id="ARBA00022679"/>
    </source>
</evidence>
<dbReference type="GO" id="GO:0046654">
    <property type="term" value="P:tetrahydrofolate biosynthetic process"/>
    <property type="evidence" value="ECO:0007669"/>
    <property type="project" value="InterPro"/>
</dbReference>
<dbReference type="CDD" id="cd00209">
    <property type="entry name" value="DHFR"/>
    <property type="match status" value="1"/>
</dbReference>
<comment type="caution">
    <text evidence="15">The sequence shown here is derived from an EMBL/GenBank/DDBJ whole genome shotgun (WGS) entry which is preliminary data.</text>
</comment>
<dbReference type="InterPro" id="IPR001796">
    <property type="entry name" value="DHFR_dom"/>
</dbReference>
<evidence type="ECO:0000313" key="15">
    <source>
        <dbReference type="EMBL" id="KAG5659025.1"/>
    </source>
</evidence>
<dbReference type="Gene3D" id="3.40.430.10">
    <property type="entry name" value="Dihydrofolate Reductase, subunit A"/>
    <property type="match status" value="1"/>
</dbReference>
<proteinExistence type="inferred from homology"/>
<evidence type="ECO:0000256" key="9">
    <source>
        <dbReference type="ARBA" id="ARBA00023002"/>
    </source>
</evidence>
<comment type="pathway">
    <text evidence="1">Cofactor biosynthesis; tetrahydrofolate biosynthesis; 5,6,7,8-tetrahydrofolate from 7,8-dihydrofolate: step 1/1.</text>
</comment>
<dbReference type="PANTHER" id="PTHR48069">
    <property type="entry name" value="DIHYDROFOLATE REDUCTASE"/>
    <property type="match status" value="1"/>
</dbReference>
<dbReference type="EC" id="2.5.1.18" evidence="3"/>
<dbReference type="SUPFAM" id="SSF52833">
    <property type="entry name" value="Thioredoxin-like"/>
    <property type="match status" value="1"/>
</dbReference>
<dbReference type="SUPFAM" id="SSF53597">
    <property type="entry name" value="Dihydrofolate reductase-like"/>
    <property type="match status" value="1"/>
</dbReference>
<evidence type="ECO:0000256" key="4">
    <source>
        <dbReference type="ARBA" id="ARBA00012856"/>
    </source>
</evidence>
<dbReference type="EC" id="1.5.1.3" evidence="4"/>
<dbReference type="Pfam" id="PF01323">
    <property type="entry name" value="DSBA"/>
    <property type="match status" value="1"/>
</dbReference>
<evidence type="ECO:0000256" key="11">
    <source>
        <dbReference type="ARBA" id="ARBA00073833"/>
    </source>
</evidence>
<dbReference type="Gene3D" id="3.40.30.10">
    <property type="entry name" value="Glutaredoxin"/>
    <property type="match status" value="1"/>
</dbReference>
<evidence type="ECO:0000256" key="10">
    <source>
        <dbReference type="ARBA" id="ARBA00047960"/>
    </source>
</evidence>
<dbReference type="GO" id="GO:0004146">
    <property type="term" value="F:dihydrofolate reductase activity"/>
    <property type="evidence" value="ECO:0007669"/>
    <property type="project" value="UniProtKB-EC"/>
</dbReference>
<sequence>MGGRIDCYLDIVSFFSYVGYIELRSNMDKLAAHGIEVNFIPIFLGAIMNSSGNKPPWTLPAKGKYLNQDSRRSAERLSVPYQGSPPNLFAIAKTVSALRALHFIKDNYPETTFLAAIRFLFHKIWLPPHVNFAEDENLIAALKEATDELDGGSGKKLFSDEDVERIMNGRESMKERVKETTGEALKLGAFGAPWLIATRADGKSDAFFGSDRYHHIYRFLGVPFKDIEILPPSSKLISGVARSLSMQSLELTLIVAATRNMGIGAHGTMPWQGLRKEMKYFARVTTRLPPQTSSPSLNAVIMGRKTWDSIPTKFRPLKDRLNIVISRSAPSTLPETVEPSEPVRVQSLELALQYARTRNDISRVFVIGGAQIYDAALKLPSARRILLTSIERDFDCDTFFPVDLKGGVWRRRSREELQQWTGEEVEEGGQEEAGTKYEFQMWEKVE</sequence>
<evidence type="ECO:0000256" key="3">
    <source>
        <dbReference type="ARBA" id="ARBA00012452"/>
    </source>
</evidence>
<feature type="domain" description="DHFR" evidence="14">
    <location>
        <begin position="250"/>
        <end position="444"/>
    </location>
</feature>
<dbReference type="InterPro" id="IPR017925">
    <property type="entry name" value="DHFR_CS"/>
</dbReference>
<dbReference type="GO" id="GO:0046452">
    <property type="term" value="P:dihydrofolate metabolic process"/>
    <property type="evidence" value="ECO:0007669"/>
    <property type="project" value="TreeGrafter"/>
</dbReference>
<keyword evidence="7" id="KW-0808">Transferase</keyword>
<dbReference type="GO" id="GO:0006749">
    <property type="term" value="P:glutathione metabolic process"/>
    <property type="evidence" value="ECO:0007669"/>
    <property type="project" value="InterPro"/>
</dbReference>
<dbReference type="GO" id="GO:0004602">
    <property type="term" value="F:glutathione peroxidase activity"/>
    <property type="evidence" value="ECO:0007669"/>
    <property type="project" value="InterPro"/>
</dbReference>
<evidence type="ECO:0000256" key="1">
    <source>
        <dbReference type="ARBA" id="ARBA00004903"/>
    </source>
</evidence>
<dbReference type="InterPro" id="IPR024072">
    <property type="entry name" value="DHFR-like_dom_sf"/>
</dbReference>
<dbReference type="GO" id="GO:0050661">
    <property type="term" value="F:NADP binding"/>
    <property type="evidence" value="ECO:0007669"/>
    <property type="project" value="InterPro"/>
</dbReference>
<dbReference type="InterPro" id="IPR001853">
    <property type="entry name" value="DSBA-like_thioredoxin_dom"/>
</dbReference>
<gene>
    <name evidence="15" type="ORF">KAF25_007578</name>
</gene>
<evidence type="ECO:0000256" key="2">
    <source>
        <dbReference type="ARBA" id="ARBA00006494"/>
    </source>
</evidence>
<keyword evidence="16" id="KW-1185">Reference proteome</keyword>
<dbReference type="FunFam" id="3.40.30.10:FF:000096">
    <property type="entry name" value="Glutathione S-transferase kappa"/>
    <property type="match status" value="1"/>
</dbReference>
<evidence type="ECO:0000313" key="16">
    <source>
        <dbReference type="Proteomes" id="UP000782241"/>
    </source>
</evidence>
<reference evidence="15" key="1">
    <citation type="submission" date="2021-04" db="EMBL/GenBank/DDBJ databases">
        <title>Draft genome of Fusarium avenaceum strain F156N33, isolated from an atmospheric sample in Virginia.</title>
        <authorList>
            <person name="Yang S."/>
            <person name="Vinatzer B.A."/>
            <person name="Coleman J."/>
        </authorList>
    </citation>
    <scope>NUCLEOTIDE SEQUENCE</scope>
    <source>
        <strain evidence="15">F156N33</strain>
    </source>
</reference>
<dbReference type="GO" id="GO:0004364">
    <property type="term" value="F:glutathione transferase activity"/>
    <property type="evidence" value="ECO:0007669"/>
    <property type="project" value="UniProtKB-EC"/>
</dbReference>
<dbReference type="InterPro" id="IPR036249">
    <property type="entry name" value="Thioredoxin-like_sf"/>
</dbReference>